<keyword evidence="6 7" id="KW-0472">Membrane</keyword>
<dbReference type="RefSeq" id="WP_120271439.1">
    <property type="nucleotide sequence ID" value="NZ_RAPN01000001.1"/>
</dbReference>
<evidence type="ECO:0000256" key="1">
    <source>
        <dbReference type="ARBA" id="ARBA00004651"/>
    </source>
</evidence>
<feature type="transmembrane region" description="Helical" evidence="7">
    <location>
        <begin position="263"/>
        <end position="283"/>
    </location>
</feature>
<comment type="caution">
    <text evidence="9">The sequence shown here is derived from an EMBL/GenBank/DDBJ whole genome shotgun (WGS) entry which is preliminary data.</text>
</comment>
<keyword evidence="5 7" id="KW-1133">Transmembrane helix</keyword>
<feature type="transmembrane region" description="Helical" evidence="7">
    <location>
        <begin position="313"/>
        <end position="338"/>
    </location>
</feature>
<dbReference type="PANTHER" id="PTHR23513:SF11">
    <property type="entry name" value="STAPHYLOFERRIN A TRANSPORTER"/>
    <property type="match status" value="1"/>
</dbReference>
<dbReference type="EMBL" id="RAPN01000001">
    <property type="protein sequence ID" value="RKD89999.1"/>
    <property type="molecule type" value="Genomic_DNA"/>
</dbReference>
<dbReference type="AlphaFoldDB" id="A0A419W3I3"/>
<evidence type="ECO:0000259" key="8">
    <source>
        <dbReference type="PROSITE" id="PS50850"/>
    </source>
</evidence>
<proteinExistence type="predicted"/>
<keyword evidence="4 7" id="KW-0812">Transmembrane</keyword>
<dbReference type="Gene3D" id="1.20.1250.20">
    <property type="entry name" value="MFS general substrate transporter like domains"/>
    <property type="match status" value="1"/>
</dbReference>
<dbReference type="CDD" id="cd06173">
    <property type="entry name" value="MFS_MefA_like"/>
    <property type="match status" value="1"/>
</dbReference>
<dbReference type="GO" id="GO:0022857">
    <property type="term" value="F:transmembrane transporter activity"/>
    <property type="evidence" value="ECO:0007669"/>
    <property type="project" value="InterPro"/>
</dbReference>
<feature type="transmembrane region" description="Helical" evidence="7">
    <location>
        <begin position="50"/>
        <end position="70"/>
    </location>
</feature>
<dbReference type="Proteomes" id="UP000283387">
    <property type="component" value="Unassembled WGS sequence"/>
</dbReference>
<protein>
    <submittedName>
        <fullName evidence="9">Transmembrane secretion effector</fullName>
    </submittedName>
</protein>
<name>A0A419W3I3_9BACT</name>
<gene>
    <name evidence="9" type="ORF">BC643_0335</name>
</gene>
<dbReference type="SUPFAM" id="SSF103473">
    <property type="entry name" value="MFS general substrate transporter"/>
    <property type="match status" value="1"/>
</dbReference>
<comment type="subcellular location">
    <subcellularLocation>
        <location evidence="1">Cell membrane</location>
        <topology evidence="1">Multi-pass membrane protein</topology>
    </subcellularLocation>
</comment>
<feature type="transmembrane region" description="Helical" evidence="7">
    <location>
        <begin position="290"/>
        <end position="307"/>
    </location>
</feature>
<feature type="transmembrane region" description="Helical" evidence="7">
    <location>
        <begin position="350"/>
        <end position="370"/>
    </location>
</feature>
<keyword evidence="2" id="KW-0813">Transport</keyword>
<evidence type="ECO:0000256" key="2">
    <source>
        <dbReference type="ARBA" id="ARBA00022448"/>
    </source>
</evidence>
<dbReference type="InterPro" id="IPR020846">
    <property type="entry name" value="MFS_dom"/>
</dbReference>
<evidence type="ECO:0000256" key="3">
    <source>
        <dbReference type="ARBA" id="ARBA00022475"/>
    </source>
</evidence>
<feature type="transmembrane region" description="Helical" evidence="7">
    <location>
        <begin position="382"/>
        <end position="400"/>
    </location>
</feature>
<dbReference type="GO" id="GO:0005886">
    <property type="term" value="C:plasma membrane"/>
    <property type="evidence" value="ECO:0007669"/>
    <property type="project" value="UniProtKB-SubCell"/>
</dbReference>
<feature type="transmembrane region" description="Helical" evidence="7">
    <location>
        <begin position="82"/>
        <end position="104"/>
    </location>
</feature>
<evidence type="ECO:0000256" key="4">
    <source>
        <dbReference type="ARBA" id="ARBA00022692"/>
    </source>
</evidence>
<keyword evidence="3" id="KW-1003">Cell membrane</keyword>
<organism evidence="9 10">
    <name type="scientific">Mangrovibacterium diazotrophicum</name>
    <dbReference type="NCBI Taxonomy" id="1261403"/>
    <lineage>
        <taxon>Bacteria</taxon>
        <taxon>Pseudomonadati</taxon>
        <taxon>Bacteroidota</taxon>
        <taxon>Bacteroidia</taxon>
        <taxon>Marinilabiliales</taxon>
        <taxon>Prolixibacteraceae</taxon>
        <taxon>Mangrovibacterium</taxon>
    </lineage>
</organism>
<evidence type="ECO:0000313" key="10">
    <source>
        <dbReference type="Proteomes" id="UP000283387"/>
    </source>
</evidence>
<evidence type="ECO:0000313" key="9">
    <source>
        <dbReference type="EMBL" id="RKD89999.1"/>
    </source>
</evidence>
<dbReference type="Pfam" id="PF05977">
    <property type="entry name" value="MFS_3"/>
    <property type="match status" value="1"/>
</dbReference>
<evidence type="ECO:0000256" key="7">
    <source>
        <dbReference type="SAM" id="Phobius"/>
    </source>
</evidence>
<dbReference type="PANTHER" id="PTHR23513">
    <property type="entry name" value="INTEGRAL MEMBRANE EFFLUX PROTEIN-RELATED"/>
    <property type="match status" value="1"/>
</dbReference>
<accession>A0A419W3I3</accession>
<dbReference type="InterPro" id="IPR010290">
    <property type="entry name" value="TM_effector"/>
</dbReference>
<feature type="transmembrane region" description="Helical" evidence="7">
    <location>
        <begin position="172"/>
        <end position="195"/>
    </location>
</feature>
<dbReference type="PROSITE" id="PS50850">
    <property type="entry name" value="MFS"/>
    <property type="match status" value="1"/>
</dbReference>
<evidence type="ECO:0000256" key="6">
    <source>
        <dbReference type="ARBA" id="ARBA00023136"/>
    </source>
</evidence>
<feature type="domain" description="Major facilitator superfamily (MFS) profile" evidence="8">
    <location>
        <begin position="11"/>
        <end position="404"/>
    </location>
</feature>
<sequence length="404" mass="44284">MVAGIRNIFRALQHRNYRIFIAGHGISRIGTWMERTAVYWVVYEMTNSTFMLGLTVFAAQFPSFLFSLYGGVISDRHSRLKIVLTTQILSLIQAAILTAIVFAGHAQVWQILTLVTILGTINAFDIPARQSLVHQLVDNPADVPNAVALNSSIVNLARLLGPALSGLILSKFGAGVCFSINTASYLAVIVSLLFLRVKPQEIKPKERSNFQELIESFRYLKNDRRLGTVMLYMAVVSFLILPYDTLLPDFAKEVFNGDAQTYGTIASCIGIGALIGAFTLASLRGTEKYLRILQFNMLLLGISLIAFSHLNNLYVAFAIAVVAGFSALTQSTICLTVIQTQSAPEVRGRMISLFAMAMFGMLPLGGLLVGTVSHQIGSPATMLIQGCLALVIAILSYRLIKRRR</sequence>
<reference evidence="9 10" key="1">
    <citation type="submission" date="2018-09" db="EMBL/GenBank/DDBJ databases">
        <title>Genomic Encyclopedia of Archaeal and Bacterial Type Strains, Phase II (KMG-II): from individual species to whole genera.</title>
        <authorList>
            <person name="Goeker M."/>
        </authorList>
    </citation>
    <scope>NUCLEOTIDE SEQUENCE [LARGE SCALE GENOMIC DNA]</scope>
    <source>
        <strain evidence="9 10">DSM 27148</strain>
    </source>
</reference>
<feature type="transmembrane region" description="Helical" evidence="7">
    <location>
        <begin position="226"/>
        <end position="243"/>
    </location>
</feature>
<dbReference type="OrthoDB" id="9815624at2"/>
<keyword evidence="10" id="KW-1185">Reference proteome</keyword>
<dbReference type="InterPro" id="IPR036259">
    <property type="entry name" value="MFS_trans_sf"/>
</dbReference>
<evidence type="ECO:0000256" key="5">
    <source>
        <dbReference type="ARBA" id="ARBA00022989"/>
    </source>
</evidence>